<dbReference type="OrthoDB" id="2896006at2759"/>
<name>A0A507AU99_9PEZI</name>
<protein>
    <recommendedName>
        <fullName evidence="4">Ubiquitin carrier protein</fullName>
    </recommendedName>
</protein>
<dbReference type="Proteomes" id="UP000319257">
    <property type="component" value="Unassembled WGS sequence"/>
</dbReference>
<feature type="transmembrane region" description="Helical" evidence="1">
    <location>
        <begin position="316"/>
        <end position="338"/>
    </location>
</feature>
<dbReference type="EMBL" id="SKBQ01000078">
    <property type="protein sequence ID" value="TPX08481.1"/>
    <property type="molecule type" value="Genomic_DNA"/>
</dbReference>
<feature type="transmembrane region" description="Helical" evidence="1">
    <location>
        <begin position="191"/>
        <end position="215"/>
    </location>
</feature>
<sequence>MYSVLASGAASLAKRAAAGDDGGHKFYQLPPWAYLVLLLTAIAFLPGFLFVGYTLHGIYPILAMVEDPHPPAYEPLALNEDADGAPATPGNEPKATTSSLRRTNRLLFSTAGWRANFRGLLCYLCIALCTSIVTGIFTAIPFVPSLVGVLLAGLALVQLTTAWVHIVVSVPSSLPFWKRLPPFRRTFEATCVPVFVNWAASSALGLIVWLTAAGLKLPVWDYKRPNEVPVGDSSMIWKDIVVILVFVAFTALVVVPTQAVLIRVQASLLPPDADTIVPLDRSFGGVVEPLIVGGKGYASWMAAFNTFPRSSWIRLYILYAKIALVTIAFYGLVIAVIVPEVVLMSNKTKRN</sequence>
<dbReference type="InParanoid" id="A0A507AU99"/>
<keyword evidence="1" id="KW-0812">Transmembrane</keyword>
<organism evidence="2 3">
    <name type="scientific">Thyridium curvatum</name>
    <dbReference type="NCBI Taxonomy" id="1093900"/>
    <lineage>
        <taxon>Eukaryota</taxon>
        <taxon>Fungi</taxon>
        <taxon>Dikarya</taxon>
        <taxon>Ascomycota</taxon>
        <taxon>Pezizomycotina</taxon>
        <taxon>Sordariomycetes</taxon>
        <taxon>Sordariomycetidae</taxon>
        <taxon>Thyridiales</taxon>
        <taxon>Thyridiaceae</taxon>
        <taxon>Thyridium</taxon>
    </lineage>
</organism>
<dbReference type="AlphaFoldDB" id="A0A507AU99"/>
<gene>
    <name evidence="2" type="ORF">E0L32_010098</name>
</gene>
<proteinExistence type="predicted"/>
<evidence type="ECO:0000313" key="2">
    <source>
        <dbReference type="EMBL" id="TPX08481.1"/>
    </source>
</evidence>
<evidence type="ECO:0008006" key="4">
    <source>
        <dbReference type="Google" id="ProtNLM"/>
    </source>
</evidence>
<evidence type="ECO:0000313" key="3">
    <source>
        <dbReference type="Proteomes" id="UP000319257"/>
    </source>
</evidence>
<dbReference type="STRING" id="1093900.A0A507AU99"/>
<dbReference type="GeneID" id="41977545"/>
<feature type="transmembrane region" description="Helical" evidence="1">
    <location>
        <begin position="146"/>
        <end position="170"/>
    </location>
</feature>
<feature type="transmembrane region" description="Helical" evidence="1">
    <location>
        <begin position="34"/>
        <end position="55"/>
    </location>
</feature>
<accession>A0A507AU99</accession>
<feature type="transmembrane region" description="Helical" evidence="1">
    <location>
        <begin position="120"/>
        <end position="140"/>
    </location>
</feature>
<keyword evidence="1" id="KW-1133">Transmembrane helix</keyword>
<feature type="transmembrane region" description="Helical" evidence="1">
    <location>
        <begin position="235"/>
        <end position="255"/>
    </location>
</feature>
<keyword evidence="3" id="KW-1185">Reference proteome</keyword>
<reference evidence="2 3" key="1">
    <citation type="submission" date="2019-06" db="EMBL/GenBank/DDBJ databases">
        <title>Draft genome sequence of the filamentous fungus Phialemoniopsis curvata isolated from diesel fuel.</title>
        <authorList>
            <person name="Varaljay V.A."/>
            <person name="Lyon W.J."/>
            <person name="Crouch A.L."/>
            <person name="Drake C.E."/>
            <person name="Hollomon J.M."/>
            <person name="Nadeau L.J."/>
            <person name="Nunn H.S."/>
            <person name="Stevenson B.S."/>
            <person name="Bojanowski C.L."/>
            <person name="Crookes-Goodson W.J."/>
        </authorList>
    </citation>
    <scope>NUCLEOTIDE SEQUENCE [LARGE SCALE GENOMIC DNA]</scope>
    <source>
        <strain evidence="2 3">D216</strain>
    </source>
</reference>
<dbReference type="RefSeq" id="XP_030990192.1">
    <property type="nucleotide sequence ID" value="XM_031132679.1"/>
</dbReference>
<keyword evidence="1" id="KW-0472">Membrane</keyword>
<comment type="caution">
    <text evidence="2">The sequence shown here is derived from an EMBL/GenBank/DDBJ whole genome shotgun (WGS) entry which is preliminary data.</text>
</comment>
<evidence type="ECO:0000256" key="1">
    <source>
        <dbReference type="SAM" id="Phobius"/>
    </source>
</evidence>